<dbReference type="EMBL" id="JASCZI010061745">
    <property type="protein sequence ID" value="MED6139415.1"/>
    <property type="molecule type" value="Genomic_DNA"/>
</dbReference>
<evidence type="ECO:0000313" key="1">
    <source>
        <dbReference type="EMBL" id="MED6139415.1"/>
    </source>
</evidence>
<proteinExistence type="predicted"/>
<evidence type="ECO:0000313" key="2">
    <source>
        <dbReference type="Proteomes" id="UP001341840"/>
    </source>
</evidence>
<gene>
    <name evidence="1" type="ORF">PIB30_083649</name>
</gene>
<organism evidence="1 2">
    <name type="scientific">Stylosanthes scabra</name>
    <dbReference type="NCBI Taxonomy" id="79078"/>
    <lineage>
        <taxon>Eukaryota</taxon>
        <taxon>Viridiplantae</taxon>
        <taxon>Streptophyta</taxon>
        <taxon>Embryophyta</taxon>
        <taxon>Tracheophyta</taxon>
        <taxon>Spermatophyta</taxon>
        <taxon>Magnoliopsida</taxon>
        <taxon>eudicotyledons</taxon>
        <taxon>Gunneridae</taxon>
        <taxon>Pentapetalae</taxon>
        <taxon>rosids</taxon>
        <taxon>fabids</taxon>
        <taxon>Fabales</taxon>
        <taxon>Fabaceae</taxon>
        <taxon>Papilionoideae</taxon>
        <taxon>50 kb inversion clade</taxon>
        <taxon>dalbergioids sensu lato</taxon>
        <taxon>Dalbergieae</taxon>
        <taxon>Pterocarpus clade</taxon>
        <taxon>Stylosanthes</taxon>
    </lineage>
</organism>
<feature type="non-terminal residue" evidence="1">
    <location>
        <position position="69"/>
    </location>
</feature>
<dbReference type="Proteomes" id="UP001341840">
    <property type="component" value="Unassembled WGS sequence"/>
</dbReference>
<comment type="caution">
    <text evidence="1">The sequence shown here is derived from an EMBL/GenBank/DDBJ whole genome shotgun (WGS) entry which is preliminary data.</text>
</comment>
<keyword evidence="2" id="KW-1185">Reference proteome</keyword>
<protein>
    <submittedName>
        <fullName evidence="1">Uncharacterized protein</fullName>
    </submittedName>
</protein>
<reference evidence="1 2" key="1">
    <citation type="journal article" date="2023" name="Plants (Basel)">
        <title>Bridging the Gap: Combining Genomics and Transcriptomics Approaches to Understand Stylosanthes scabra, an Orphan Legume from the Brazilian Caatinga.</title>
        <authorList>
            <person name="Ferreira-Neto J.R.C."/>
            <person name="da Silva M.D."/>
            <person name="Binneck E."/>
            <person name="de Melo N.F."/>
            <person name="da Silva R.H."/>
            <person name="de Melo A.L.T.M."/>
            <person name="Pandolfi V."/>
            <person name="Bustamante F.O."/>
            <person name="Brasileiro-Vidal A.C."/>
            <person name="Benko-Iseppon A.M."/>
        </authorList>
    </citation>
    <scope>NUCLEOTIDE SEQUENCE [LARGE SCALE GENOMIC DNA]</scope>
    <source>
        <tissue evidence="1">Leaves</tissue>
    </source>
</reference>
<name>A0ABU6STP3_9FABA</name>
<sequence>MSSLGHVPNVIPNVTCSPPSMTSYVAHPHLPLTFGPRLTRGLKRFLKRNHEITEEEEVKQSKVAWTEPQ</sequence>
<accession>A0ABU6STP3</accession>